<feature type="region of interest" description="Disordered" evidence="4">
    <location>
        <begin position="84"/>
        <end position="111"/>
    </location>
</feature>
<dbReference type="EMBL" id="JAGEOJ010000001">
    <property type="protein sequence ID" value="MBO2445921.1"/>
    <property type="molecule type" value="Genomic_DNA"/>
</dbReference>
<dbReference type="PROSITE" id="PS00606">
    <property type="entry name" value="KS3_1"/>
    <property type="match status" value="1"/>
</dbReference>
<comment type="caution">
    <text evidence="6">The sequence shown here is derived from an EMBL/GenBank/DDBJ whole genome shotgun (WGS) entry which is preliminary data.</text>
</comment>
<accession>A0A939PCF7</accession>
<keyword evidence="2 3" id="KW-0808">Transferase</keyword>
<dbReference type="AlphaFoldDB" id="A0A939PCF7"/>
<protein>
    <submittedName>
        <fullName evidence="6">Beta-ketoacyl-[acyl-carrier-protein] synthase family protein</fullName>
    </submittedName>
</protein>
<evidence type="ECO:0000259" key="5">
    <source>
        <dbReference type="PROSITE" id="PS52004"/>
    </source>
</evidence>
<proteinExistence type="inferred from homology"/>
<dbReference type="Gene3D" id="3.40.47.10">
    <property type="match status" value="1"/>
</dbReference>
<dbReference type="Proteomes" id="UP000669179">
    <property type="component" value="Unassembled WGS sequence"/>
</dbReference>
<dbReference type="InterPro" id="IPR014030">
    <property type="entry name" value="Ketoacyl_synth_N"/>
</dbReference>
<sequence length="408" mass="41860">MTGGPGVVVTGLGVVSPLGDDLEVFWRRLCSEEPRPTPHPHIRADLMQYQHTYSVPSRSETAPGLGRATSFALRATTAALQDAGLSLGSTDGPDGLAGPGGPGGPAGGRTGVVVGTATGDEDLLEDERSGGQAVSPLDRDVFGVTGHIADRFHLTGPNAVVNTACSAGCHSLGLAGDLILAGAADVMVAGGTDSVCRVAHAAFNQLRAVDPEACRPFDTGRKGTVYGEGAAILILESADHARSRGATWYAELKGTGQSADAFHPTAPDPAGDQARTAIERALRDAGLDPGDIDGVACHGTGTRLNDVTEATSLAEVFGDRIDRIPVCAVKSQLGHSAGASGAFSALVAALILRRRLFPPTARLRDLDPDCPVRPLREATPMRPRNLLVSAYSFGGSNVALILGSGADD</sequence>
<name>A0A939PCF7_9ACTN</name>
<dbReference type="InterPro" id="IPR016039">
    <property type="entry name" value="Thiolase-like"/>
</dbReference>
<dbReference type="PANTHER" id="PTHR11712:SF336">
    <property type="entry name" value="3-OXOACYL-[ACYL-CARRIER-PROTEIN] SYNTHASE, MITOCHONDRIAL"/>
    <property type="match status" value="1"/>
</dbReference>
<keyword evidence="7" id="KW-1185">Reference proteome</keyword>
<evidence type="ECO:0000256" key="2">
    <source>
        <dbReference type="ARBA" id="ARBA00022679"/>
    </source>
</evidence>
<evidence type="ECO:0000313" key="6">
    <source>
        <dbReference type="EMBL" id="MBO2445921.1"/>
    </source>
</evidence>
<dbReference type="CDD" id="cd00834">
    <property type="entry name" value="KAS_I_II"/>
    <property type="match status" value="1"/>
</dbReference>
<dbReference type="RefSeq" id="WP_208253500.1">
    <property type="nucleotide sequence ID" value="NZ_JAGEOJ010000001.1"/>
</dbReference>
<dbReference type="InterPro" id="IPR018201">
    <property type="entry name" value="Ketoacyl_synth_AS"/>
</dbReference>
<reference evidence="6" key="1">
    <citation type="submission" date="2021-03" db="EMBL/GenBank/DDBJ databases">
        <authorList>
            <person name="Kanchanasin P."/>
            <person name="Saeng-In P."/>
            <person name="Phongsopitanun W."/>
            <person name="Yuki M."/>
            <person name="Kudo T."/>
            <person name="Ohkuma M."/>
            <person name="Tanasupawat S."/>
        </authorList>
    </citation>
    <scope>NUCLEOTIDE SEQUENCE</scope>
    <source>
        <strain evidence="6">GKU 128</strain>
    </source>
</reference>
<dbReference type="PANTHER" id="PTHR11712">
    <property type="entry name" value="POLYKETIDE SYNTHASE-RELATED"/>
    <property type="match status" value="1"/>
</dbReference>
<comment type="similarity">
    <text evidence="1 3">Belongs to the thiolase-like superfamily. Beta-ketoacyl-ACP synthases family.</text>
</comment>
<evidence type="ECO:0000256" key="1">
    <source>
        <dbReference type="ARBA" id="ARBA00008467"/>
    </source>
</evidence>
<feature type="compositionally biased region" description="Gly residues" evidence="4">
    <location>
        <begin position="95"/>
        <end position="110"/>
    </location>
</feature>
<organism evidence="6 7">
    <name type="scientific">Actinomadura barringtoniae</name>
    <dbReference type="NCBI Taxonomy" id="1427535"/>
    <lineage>
        <taxon>Bacteria</taxon>
        <taxon>Bacillati</taxon>
        <taxon>Actinomycetota</taxon>
        <taxon>Actinomycetes</taxon>
        <taxon>Streptosporangiales</taxon>
        <taxon>Thermomonosporaceae</taxon>
        <taxon>Actinomadura</taxon>
    </lineage>
</organism>
<dbReference type="InterPro" id="IPR014031">
    <property type="entry name" value="Ketoacyl_synth_C"/>
</dbReference>
<dbReference type="SUPFAM" id="SSF53901">
    <property type="entry name" value="Thiolase-like"/>
    <property type="match status" value="2"/>
</dbReference>
<dbReference type="InterPro" id="IPR000794">
    <property type="entry name" value="Beta-ketoacyl_synthase"/>
</dbReference>
<dbReference type="Pfam" id="PF02801">
    <property type="entry name" value="Ketoacyl-synt_C"/>
    <property type="match status" value="1"/>
</dbReference>
<dbReference type="SMART" id="SM00825">
    <property type="entry name" value="PKS_KS"/>
    <property type="match status" value="1"/>
</dbReference>
<feature type="domain" description="Ketosynthase family 3 (KS3)" evidence="5">
    <location>
        <begin position="4"/>
        <end position="404"/>
    </location>
</feature>
<dbReference type="GO" id="GO:0004315">
    <property type="term" value="F:3-oxoacyl-[acyl-carrier-protein] synthase activity"/>
    <property type="evidence" value="ECO:0007669"/>
    <property type="project" value="InterPro"/>
</dbReference>
<evidence type="ECO:0000256" key="3">
    <source>
        <dbReference type="RuleBase" id="RU003694"/>
    </source>
</evidence>
<dbReference type="GO" id="GO:0006633">
    <property type="term" value="P:fatty acid biosynthetic process"/>
    <property type="evidence" value="ECO:0007669"/>
    <property type="project" value="InterPro"/>
</dbReference>
<dbReference type="PROSITE" id="PS52004">
    <property type="entry name" value="KS3_2"/>
    <property type="match status" value="1"/>
</dbReference>
<dbReference type="Pfam" id="PF00109">
    <property type="entry name" value="ketoacyl-synt"/>
    <property type="match status" value="1"/>
</dbReference>
<evidence type="ECO:0000313" key="7">
    <source>
        <dbReference type="Proteomes" id="UP000669179"/>
    </source>
</evidence>
<gene>
    <name evidence="6" type="ORF">J4573_02355</name>
</gene>
<dbReference type="InterPro" id="IPR020841">
    <property type="entry name" value="PKS_Beta-ketoAc_synthase_dom"/>
</dbReference>
<evidence type="ECO:0000256" key="4">
    <source>
        <dbReference type="SAM" id="MobiDB-lite"/>
    </source>
</evidence>